<protein>
    <submittedName>
        <fullName evidence="1">Uncharacterized protein</fullName>
    </submittedName>
</protein>
<gene>
    <name evidence="1" type="ORF">CDAR_266721</name>
</gene>
<dbReference type="Proteomes" id="UP001054837">
    <property type="component" value="Unassembled WGS sequence"/>
</dbReference>
<accession>A0AAV4QLH9</accession>
<reference evidence="1 2" key="1">
    <citation type="submission" date="2021-06" db="EMBL/GenBank/DDBJ databases">
        <title>Caerostris darwini draft genome.</title>
        <authorList>
            <person name="Kono N."/>
            <person name="Arakawa K."/>
        </authorList>
    </citation>
    <scope>NUCLEOTIDE SEQUENCE [LARGE SCALE GENOMIC DNA]</scope>
</reference>
<dbReference type="EMBL" id="BPLQ01004675">
    <property type="protein sequence ID" value="GIY09689.1"/>
    <property type="molecule type" value="Genomic_DNA"/>
</dbReference>
<evidence type="ECO:0000313" key="2">
    <source>
        <dbReference type="Proteomes" id="UP001054837"/>
    </source>
</evidence>
<proteinExistence type="predicted"/>
<name>A0AAV4QLH9_9ARAC</name>
<evidence type="ECO:0000313" key="1">
    <source>
        <dbReference type="EMBL" id="GIY09689.1"/>
    </source>
</evidence>
<dbReference type="AlphaFoldDB" id="A0AAV4QLH9"/>
<sequence length="110" mass="12863">MQSEISRFYCFSEAETFCVCPFQLSWHILGNRCVSQFRRIMGTHYPIAELRCLRFTFAAASGSNKRQKALTAAEKVRWHGTAFLFFFQDPDPNVGLWVNIVIVYVRFTQR</sequence>
<organism evidence="1 2">
    <name type="scientific">Caerostris darwini</name>
    <dbReference type="NCBI Taxonomy" id="1538125"/>
    <lineage>
        <taxon>Eukaryota</taxon>
        <taxon>Metazoa</taxon>
        <taxon>Ecdysozoa</taxon>
        <taxon>Arthropoda</taxon>
        <taxon>Chelicerata</taxon>
        <taxon>Arachnida</taxon>
        <taxon>Araneae</taxon>
        <taxon>Araneomorphae</taxon>
        <taxon>Entelegynae</taxon>
        <taxon>Araneoidea</taxon>
        <taxon>Araneidae</taxon>
        <taxon>Caerostris</taxon>
    </lineage>
</organism>
<comment type="caution">
    <text evidence="1">The sequence shown here is derived from an EMBL/GenBank/DDBJ whole genome shotgun (WGS) entry which is preliminary data.</text>
</comment>
<keyword evidence="2" id="KW-1185">Reference proteome</keyword>